<evidence type="ECO:0000313" key="2">
    <source>
        <dbReference type="Proteomes" id="UP000054538"/>
    </source>
</evidence>
<sequence>MQKHCTCDAAAFVSGSIQRLRTDAEIRTAVEAESLGQNEGDPGLKPMCGKLSVMKGHL</sequence>
<organism evidence="1 2">
    <name type="scientific">Paxillus rubicundulus Ve08.2h10</name>
    <dbReference type="NCBI Taxonomy" id="930991"/>
    <lineage>
        <taxon>Eukaryota</taxon>
        <taxon>Fungi</taxon>
        <taxon>Dikarya</taxon>
        <taxon>Basidiomycota</taxon>
        <taxon>Agaricomycotina</taxon>
        <taxon>Agaricomycetes</taxon>
        <taxon>Agaricomycetidae</taxon>
        <taxon>Boletales</taxon>
        <taxon>Paxilineae</taxon>
        <taxon>Paxillaceae</taxon>
        <taxon>Paxillus</taxon>
    </lineage>
</organism>
<proteinExistence type="predicted"/>
<reference evidence="2" key="2">
    <citation type="submission" date="2015-01" db="EMBL/GenBank/DDBJ databases">
        <title>Evolutionary Origins and Diversification of the Mycorrhizal Mutualists.</title>
        <authorList>
            <consortium name="DOE Joint Genome Institute"/>
            <consortium name="Mycorrhizal Genomics Consortium"/>
            <person name="Kohler A."/>
            <person name="Kuo A."/>
            <person name="Nagy L.G."/>
            <person name="Floudas D."/>
            <person name="Copeland A."/>
            <person name="Barry K.W."/>
            <person name="Cichocki N."/>
            <person name="Veneault-Fourrey C."/>
            <person name="LaButti K."/>
            <person name="Lindquist E.A."/>
            <person name="Lipzen A."/>
            <person name="Lundell T."/>
            <person name="Morin E."/>
            <person name="Murat C."/>
            <person name="Riley R."/>
            <person name="Ohm R."/>
            <person name="Sun H."/>
            <person name="Tunlid A."/>
            <person name="Henrissat B."/>
            <person name="Grigoriev I.V."/>
            <person name="Hibbett D.S."/>
            <person name="Martin F."/>
        </authorList>
    </citation>
    <scope>NUCLEOTIDE SEQUENCE [LARGE SCALE GENOMIC DNA]</scope>
    <source>
        <strain evidence="2">Ve08.2h10</strain>
    </source>
</reference>
<dbReference type="AlphaFoldDB" id="A0A0D0D1T8"/>
<evidence type="ECO:0000313" key="1">
    <source>
        <dbReference type="EMBL" id="KIK73849.1"/>
    </source>
</evidence>
<dbReference type="EMBL" id="KN829371">
    <property type="protein sequence ID" value="KIK73849.1"/>
    <property type="molecule type" value="Genomic_DNA"/>
</dbReference>
<dbReference type="InParanoid" id="A0A0D0D1T8"/>
<name>A0A0D0D1T8_9AGAM</name>
<dbReference type="Proteomes" id="UP000054538">
    <property type="component" value="Unassembled WGS sequence"/>
</dbReference>
<keyword evidence="2" id="KW-1185">Reference proteome</keyword>
<gene>
    <name evidence="1" type="ORF">PAXRUDRAFT_20438</name>
</gene>
<dbReference type="HOGENOM" id="CLU_2979768_0_0_1"/>
<reference evidence="1 2" key="1">
    <citation type="submission" date="2014-04" db="EMBL/GenBank/DDBJ databases">
        <authorList>
            <consortium name="DOE Joint Genome Institute"/>
            <person name="Kuo A."/>
            <person name="Kohler A."/>
            <person name="Jargeat P."/>
            <person name="Nagy L.G."/>
            <person name="Floudas D."/>
            <person name="Copeland A."/>
            <person name="Barry K.W."/>
            <person name="Cichocki N."/>
            <person name="Veneault-Fourrey C."/>
            <person name="LaButti K."/>
            <person name="Lindquist E.A."/>
            <person name="Lipzen A."/>
            <person name="Lundell T."/>
            <person name="Morin E."/>
            <person name="Murat C."/>
            <person name="Sun H."/>
            <person name="Tunlid A."/>
            <person name="Henrissat B."/>
            <person name="Grigoriev I.V."/>
            <person name="Hibbett D.S."/>
            <person name="Martin F."/>
            <person name="Nordberg H.P."/>
            <person name="Cantor M.N."/>
            <person name="Hua S.X."/>
        </authorList>
    </citation>
    <scope>NUCLEOTIDE SEQUENCE [LARGE SCALE GENOMIC DNA]</scope>
    <source>
        <strain evidence="1 2">Ve08.2h10</strain>
    </source>
</reference>
<accession>A0A0D0D1T8</accession>
<protein>
    <submittedName>
        <fullName evidence="1">Uncharacterized protein</fullName>
    </submittedName>
</protein>